<comment type="subcellular location">
    <subcellularLocation>
        <location evidence="6">Nucleus</location>
    </subcellularLocation>
</comment>
<dbReference type="InterPro" id="IPR006564">
    <property type="entry name" value="Znf_PMZ"/>
</dbReference>
<comment type="function">
    <text evidence="6">Putative transcription activator involved in regulating light control of development.</text>
</comment>
<dbReference type="GO" id="GO:0008270">
    <property type="term" value="F:zinc ion binding"/>
    <property type="evidence" value="ECO:0007669"/>
    <property type="project" value="UniProtKB-UniRule"/>
</dbReference>
<sequence length="312" mass="35775">MGPEFWVQFQHAIDTQCDNEYKQQNASLTSNPVLRTKLPLERHAREVYTHTNFYLFQEEFWNGLCYCGIQGMESVDGQTKTTVRDNRGAKGKLYNVRYSDLTEEAATCSCHFFVSQGIPCRHILSVLNGQGFRELPKLENQTLSNMWCKFYNYMLLAGRDYEKLKVILESTTSLEHQLTDMGQTVGNDKRKDLETYFGCKVPDRVEIHPPTIGVTKTRKKRIKSGVEKGQEKQKHTRRCRSCNKMTTHDSRNCPLKNNSGEIPVSTHENVKPLLRDNFNAKIPSSSSSQPSLSWKLLDRRASQGLVSRNGEI</sequence>
<dbReference type="PANTHER" id="PTHR31669">
    <property type="entry name" value="PROTEIN FAR1-RELATED SEQUENCE 10-RELATED"/>
    <property type="match status" value="1"/>
</dbReference>
<dbReference type="GO" id="GO:0005634">
    <property type="term" value="C:nucleus"/>
    <property type="evidence" value="ECO:0007669"/>
    <property type="project" value="UniProtKB-SubCell"/>
</dbReference>
<evidence type="ECO:0000256" key="5">
    <source>
        <dbReference type="PROSITE-ProRule" id="PRU00325"/>
    </source>
</evidence>
<dbReference type="InterPro" id="IPR007527">
    <property type="entry name" value="Znf_SWIM"/>
</dbReference>
<evidence type="ECO:0000256" key="6">
    <source>
        <dbReference type="RuleBase" id="RU367018"/>
    </source>
</evidence>
<keyword evidence="10" id="KW-1185">Reference proteome</keyword>
<gene>
    <name evidence="9" type="ORF">DM860_011400</name>
</gene>
<accession>A0A328DQ84</accession>
<dbReference type="GO" id="GO:0006355">
    <property type="term" value="P:regulation of DNA-templated transcription"/>
    <property type="evidence" value="ECO:0007669"/>
    <property type="project" value="UniProtKB-UniRule"/>
</dbReference>
<dbReference type="EMBL" id="NQVE01000110">
    <property type="protein sequence ID" value="RAL47815.1"/>
    <property type="molecule type" value="Genomic_DNA"/>
</dbReference>
<evidence type="ECO:0000259" key="8">
    <source>
        <dbReference type="PROSITE" id="PS50966"/>
    </source>
</evidence>
<name>A0A328DQ84_9ASTE</name>
<dbReference type="Proteomes" id="UP000249390">
    <property type="component" value="Unassembled WGS sequence"/>
</dbReference>
<dbReference type="AlphaFoldDB" id="A0A328DQ84"/>
<dbReference type="Pfam" id="PF04434">
    <property type="entry name" value="SWIM"/>
    <property type="match status" value="1"/>
</dbReference>
<feature type="region of interest" description="Disordered" evidence="7">
    <location>
        <begin position="214"/>
        <end position="234"/>
    </location>
</feature>
<keyword evidence="3 5" id="KW-0863">Zinc-finger</keyword>
<evidence type="ECO:0000256" key="7">
    <source>
        <dbReference type="SAM" id="MobiDB-lite"/>
    </source>
</evidence>
<dbReference type="InterPro" id="IPR031052">
    <property type="entry name" value="FHY3/FAR1"/>
</dbReference>
<dbReference type="PROSITE" id="PS50966">
    <property type="entry name" value="ZF_SWIM"/>
    <property type="match status" value="1"/>
</dbReference>
<reference evidence="9 10" key="1">
    <citation type="submission" date="2018-06" db="EMBL/GenBank/DDBJ databases">
        <title>The Genome of Cuscuta australis (Dodder) Provides Insight into the Evolution of Plant Parasitism.</title>
        <authorList>
            <person name="Liu H."/>
        </authorList>
    </citation>
    <scope>NUCLEOTIDE SEQUENCE [LARGE SCALE GENOMIC DNA]</scope>
    <source>
        <strain evidence="10">cv. Yunnan</strain>
        <tissue evidence="9">Vines</tissue>
    </source>
</reference>
<keyword evidence="4 6" id="KW-0862">Zinc</keyword>
<feature type="domain" description="SWIM-type" evidence="8">
    <location>
        <begin position="94"/>
        <end position="131"/>
    </location>
</feature>
<comment type="caution">
    <text evidence="9">The sequence shown here is derived from an EMBL/GenBank/DDBJ whole genome shotgun (WGS) entry which is preliminary data.</text>
</comment>
<evidence type="ECO:0000313" key="9">
    <source>
        <dbReference type="EMBL" id="RAL47815.1"/>
    </source>
</evidence>
<comment type="similarity">
    <text evidence="1 6">Belongs to the FHY3/FAR1 family.</text>
</comment>
<evidence type="ECO:0000313" key="10">
    <source>
        <dbReference type="Proteomes" id="UP000249390"/>
    </source>
</evidence>
<evidence type="ECO:0000256" key="2">
    <source>
        <dbReference type="ARBA" id="ARBA00022723"/>
    </source>
</evidence>
<evidence type="ECO:0000256" key="3">
    <source>
        <dbReference type="ARBA" id="ARBA00022771"/>
    </source>
</evidence>
<evidence type="ECO:0000256" key="4">
    <source>
        <dbReference type="ARBA" id="ARBA00022833"/>
    </source>
</evidence>
<organism evidence="9 10">
    <name type="scientific">Cuscuta australis</name>
    <dbReference type="NCBI Taxonomy" id="267555"/>
    <lineage>
        <taxon>Eukaryota</taxon>
        <taxon>Viridiplantae</taxon>
        <taxon>Streptophyta</taxon>
        <taxon>Embryophyta</taxon>
        <taxon>Tracheophyta</taxon>
        <taxon>Spermatophyta</taxon>
        <taxon>Magnoliopsida</taxon>
        <taxon>eudicotyledons</taxon>
        <taxon>Gunneridae</taxon>
        <taxon>Pentapetalae</taxon>
        <taxon>asterids</taxon>
        <taxon>lamiids</taxon>
        <taxon>Solanales</taxon>
        <taxon>Convolvulaceae</taxon>
        <taxon>Cuscuteae</taxon>
        <taxon>Cuscuta</taxon>
        <taxon>Cuscuta subgen. Grammica</taxon>
        <taxon>Cuscuta sect. Cleistogrammica</taxon>
    </lineage>
</organism>
<feature type="compositionally biased region" description="Basic and acidic residues" evidence="7">
    <location>
        <begin position="224"/>
        <end position="233"/>
    </location>
</feature>
<dbReference type="SMART" id="SM00575">
    <property type="entry name" value="ZnF_PMZ"/>
    <property type="match status" value="1"/>
</dbReference>
<keyword evidence="6" id="KW-0539">Nucleus</keyword>
<keyword evidence="2 6" id="KW-0479">Metal-binding</keyword>
<protein>
    <recommendedName>
        <fullName evidence="6">Protein FAR1-RELATED SEQUENCE</fullName>
    </recommendedName>
</protein>
<dbReference type="PANTHER" id="PTHR31669:SF306">
    <property type="entry name" value="PROTEIN FAR1-RELATED SEQUENCE"/>
    <property type="match status" value="1"/>
</dbReference>
<proteinExistence type="inferred from homology"/>
<evidence type="ECO:0000256" key="1">
    <source>
        <dbReference type="ARBA" id="ARBA00005889"/>
    </source>
</evidence>